<dbReference type="InterPro" id="IPR036116">
    <property type="entry name" value="FN3_sf"/>
</dbReference>
<feature type="compositionally biased region" description="Pro residues" evidence="8">
    <location>
        <begin position="553"/>
        <end position="579"/>
    </location>
</feature>
<dbReference type="CDD" id="cd00063">
    <property type="entry name" value="FN3"/>
    <property type="match status" value="1"/>
</dbReference>
<dbReference type="Proteomes" id="UP000308978">
    <property type="component" value="Unassembled WGS sequence"/>
</dbReference>
<dbReference type="SUPFAM" id="SSF49265">
    <property type="entry name" value="Fibronectin type III"/>
    <property type="match status" value="1"/>
</dbReference>
<evidence type="ECO:0000256" key="6">
    <source>
        <dbReference type="PIRSR" id="PIRSR615500-1"/>
    </source>
</evidence>
<organism evidence="10 11">
    <name type="scientific">Adlercreutzia caecimuris</name>
    <dbReference type="NCBI Taxonomy" id="671266"/>
    <lineage>
        <taxon>Bacteria</taxon>
        <taxon>Bacillati</taxon>
        <taxon>Actinomycetota</taxon>
        <taxon>Coriobacteriia</taxon>
        <taxon>Eggerthellales</taxon>
        <taxon>Eggerthellaceae</taxon>
        <taxon>Adlercreutzia</taxon>
    </lineage>
</organism>
<proteinExistence type="inferred from homology"/>
<dbReference type="InterPro" id="IPR013783">
    <property type="entry name" value="Ig-like_fold"/>
</dbReference>
<dbReference type="Gene3D" id="3.40.50.200">
    <property type="entry name" value="Peptidase S8/S53 domain"/>
    <property type="match status" value="1"/>
</dbReference>
<sequence>MARIDRSTLRCVGRAVPAVALTAALTVAAVVSEDARIDPERFFAAERSGCIVDERAPLAETPVSEGEAQAVVERATDAEELGYVPGQIVVVYEEDATSSDRREAAEELGAEEVGQTVEVEAGSVVSLDIAEDMTVDDAVQAARESSAVKYALPNYVAETFDDVVATETSFTTVAGDDRVADQWHLPFVKAPQAWEALASCGEALEPVKVAVVDTGASLSHPDLTAVVNRDRSIEVVWADATSLASWTGLPLRGDGYTNGGAAVSEFTSHGTHVSGIVAAQAGNGGVLGVASGGETSYANELVDLVVIDAFSLLASNGKPNATLQDIVYALDHARQSECRVVNMSLGFVSDDADLAQFFDELCRGLTEKDDMLLVCAAGNSNARTKNYPAACDAALGVISISERTAVGSSSLTFRRPFWRGSDVLRSSFSNYGSWCDVSAPGESILSTYVRSGVTDGYATMSGTSMASPVVAGIAAMVRAAHPSLSATEVKELLCLTATDLYKAGKDEQTGYGAVDAEAAVQRALALRQGATEQAPPAPAPETNPAGPEADAAPAPPAPEVAPSPSPAPETPSFPAPSTPAPATKRPQQSSESQAGAATKAPAAAQAPAAPAKASKPTVKKAARPTLRAMRRGFKVSWRKVSGKVSGYQVQYALDKKFKKSPRIKTLSKGKKSLTVKKLKAKKRYYVRVRAYYRQDGQKYYGKWSSARSVVTKK</sequence>
<dbReference type="InterPro" id="IPR036852">
    <property type="entry name" value="Peptidase_S8/S53_dom_sf"/>
</dbReference>
<dbReference type="GO" id="GO:0006508">
    <property type="term" value="P:proteolysis"/>
    <property type="evidence" value="ECO:0007669"/>
    <property type="project" value="UniProtKB-KW"/>
</dbReference>
<keyword evidence="2 7" id="KW-0645">Protease</keyword>
<dbReference type="PANTHER" id="PTHR43806:SF11">
    <property type="entry name" value="CEREVISIN-RELATED"/>
    <property type="match status" value="1"/>
</dbReference>
<evidence type="ECO:0000256" key="7">
    <source>
        <dbReference type="PROSITE-ProRule" id="PRU01240"/>
    </source>
</evidence>
<dbReference type="InterPro" id="IPR023828">
    <property type="entry name" value="Peptidase_S8_Ser-AS"/>
</dbReference>
<dbReference type="InterPro" id="IPR050131">
    <property type="entry name" value="Peptidase_S8_subtilisin-like"/>
</dbReference>
<dbReference type="InterPro" id="IPR022398">
    <property type="entry name" value="Peptidase_S8_His-AS"/>
</dbReference>
<comment type="similarity">
    <text evidence="1 7">Belongs to the peptidase S8 family.</text>
</comment>
<evidence type="ECO:0000313" key="11">
    <source>
        <dbReference type="Proteomes" id="UP000308978"/>
    </source>
</evidence>
<dbReference type="PROSITE" id="PS51892">
    <property type="entry name" value="SUBTILASE"/>
    <property type="match status" value="1"/>
</dbReference>
<dbReference type="PROSITE" id="PS50853">
    <property type="entry name" value="FN3"/>
    <property type="match status" value="1"/>
</dbReference>
<keyword evidence="3 7" id="KW-0378">Hydrolase</keyword>
<dbReference type="PROSITE" id="PS00138">
    <property type="entry name" value="SUBTILASE_SER"/>
    <property type="match status" value="1"/>
</dbReference>
<evidence type="ECO:0000256" key="4">
    <source>
        <dbReference type="ARBA" id="ARBA00022825"/>
    </source>
</evidence>
<feature type="active site" description="Charge relay system" evidence="6 7">
    <location>
        <position position="213"/>
    </location>
</feature>
<dbReference type="InterPro" id="IPR000209">
    <property type="entry name" value="Peptidase_S8/S53_dom"/>
</dbReference>
<dbReference type="PANTHER" id="PTHR43806">
    <property type="entry name" value="PEPTIDASE S8"/>
    <property type="match status" value="1"/>
</dbReference>
<reference evidence="10 11" key="1">
    <citation type="submission" date="2019-04" db="EMBL/GenBank/DDBJ databases">
        <title>Microbes associate with the intestines of laboratory mice.</title>
        <authorList>
            <person name="Navarre W."/>
            <person name="Wong E."/>
            <person name="Huang K.C."/>
            <person name="Tropini C."/>
            <person name="Ng K."/>
            <person name="Yu B."/>
        </authorList>
    </citation>
    <scope>NUCLEOTIDE SEQUENCE [LARGE SCALE GENOMIC DNA]</scope>
    <source>
        <strain evidence="10 11">NM80_B27</strain>
    </source>
</reference>
<feature type="compositionally biased region" description="Basic residues" evidence="8">
    <location>
        <begin position="617"/>
        <end position="627"/>
    </location>
</feature>
<dbReference type="PROSITE" id="PS00137">
    <property type="entry name" value="SUBTILASE_HIS"/>
    <property type="match status" value="1"/>
</dbReference>
<dbReference type="Gene3D" id="2.60.40.10">
    <property type="entry name" value="Immunoglobulins"/>
    <property type="match status" value="1"/>
</dbReference>
<feature type="active site" description="Charge relay system" evidence="6 7">
    <location>
        <position position="269"/>
    </location>
</feature>
<evidence type="ECO:0000256" key="2">
    <source>
        <dbReference type="ARBA" id="ARBA00022670"/>
    </source>
</evidence>
<evidence type="ECO:0000256" key="5">
    <source>
        <dbReference type="ARBA" id="ARBA00023295"/>
    </source>
</evidence>
<evidence type="ECO:0000256" key="3">
    <source>
        <dbReference type="ARBA" id="ARBA00022801"/>
    </source>
</evidence>
<evidence type="ECO:0000256" key="8">
    <source>
        <dbReference type="SAM" id="MobiDB-lite"/>
    </source>
</evidence>
<dbReference type="GO" id="GO:0016798">
    <property type="term" value="F:hydrolase activity, acting on glycosyl bonds"/>
    <property type="evidence" value="ECO:0007669"/>
    <property type="project" value="UniProtKB-KW"/>
</dbReference>
<gene>
    <name evidence="10" type="ORF">E5986_04650</name>
</gene>
<protein>
    <recommendedName>
        <fullName evidence="9">Fibronectin type-III domain-containing protein</fullName>
    </recommendedName>
</protein>
<feature type="active site" description="Charge relay system" evidence="6 7">
    <location>
        <position position="464"/>
    </location>
</feature>
<dbReference type="SUPFAM" id="SSF52743">
    <property type="entry name" value="Subtilisin-like"/>
    <property type="match status" value="1"/>
</dbReference>
<dbReference type="PRINTS" id="PR00723">
    <property type="entry name" value="SUBTILISIN"/>
</dbReference>
<feature type="domain" description="Fibronectin type-III" evidence="9">
    <location>
        <begin position="615"/>
        <end position="713"/>
    </location>
</feature>
<evidence type="ECO:0000313" key="10">
    <source>
        <dbReference type="EMBL" id="THG37663.1"/>
    </source>
</evidence>
<dbReference type="Pfam" id="PF00041">
    <property type="entry name" value="fn3"/>
    <property type="match status" value="1"/>
</dbReference>
<evidence type="ECO:0000256" key="1">
    <source>
        <dbReference type="ARBA" id="ARBA00011073"/>
    </source>
</evidence>
<dbReference type="GO" id="GO:0004252">
    <property type="term" value="F:serine-type endopeptidase activity"/>
    <property type="evidence" value="ECO:0007669"/>
    <property type="project" value="UniProtKB-UniRule"/>
</dbReference>
<accession>A0A4S4G319</accession>
<dbReference type="RefSeq" id="WP_136433793.1">
    <property type="nucleotide sequence ID" value="NZ_SSTJ01000004.1"/>
</dbReference>
<dbReference type="AlphaFoldDB" id="A0A4S4G319"/>
<dbReference type="InterPro" id="IPR003961">
    <property type="entry name" value="FN3_dom"/>
</dbReference>
<feature type="compositionally biased region" description="Low complexity" evidence="8">
    <location>
        <begin position="594"/>
        <end position="616"/>
    </location>
</feature>
<dbReference type="GO" id="GO:0005975">
    <property type="term" value="P:carbohydrate metabolic process"/>
    <property type="evidence" value="ECO:0007669"/>
    <property type="project" value="UniProtKB-ARBA"/>
</dbReference>
<dbReference type="InterPro" id="IPR054399">
    <property type="entry name" value="Fervidolysin-like_N_prodom"/>
</dbReference>
<keyword evidence="4 7" id="KW-0720">Serine protease</keyword>
<name>A0A4S4G319_9ACTN</name>
<dbReference type="InterPro" id="IPR015500">
    <property type="entry name" value="Peptidase_S8_subtilisin-rel"/>
</dbReference>
<comment type="caution">
    <text evidence="10">The sequence shown here is derived from an EMBL/GenBank/DDBJ whole genome shotgun (WGS) entry which is preliminary data.</text>
</comment>
<feature type="region of interest" description="Disordered" evidence="8">
    <location>
        <begin position="528"/>
        <end position="627"/>
    </location>
</feature>
<evidence type="ECO:0000259" key="9">
    <source>
        <dbReference type="PROSITE" id="PS50853"/>
    </source>
</evidence>
<keyword evidence="5" id="KW-0326">Glycosidase</keyword>
<dbReference type="Pfam" id="PF22148">
    <property type="entry name" value="Fervidolysin_NPro-like"/>
    <property type="match status" value="1"/>
</dbReference>
<dbReference type="EMBL" id="SSTJ01000004">
    <property type="protein sequence ID" value="THG37663.1"/>
    <property type="molecule type" value="Genomic_DNA"/>
</dbReference>
<feature type="compositionally biased region" description="Low complexity" evidence="8">
    <location>
        <begin position="542"/>
        <end position="552"/>
    </location>
</feature>
<dbReference type="Pfam" id="PF00082">
    <property type="entry name" value="Peptidase_S8"/>
    <property type="match status" value="1"/>
</dbReference>